<name>A0A564YBF7_HYMDI</name>
<feature type="compositionally biased region" description="Basic and acidic residues" evidence="2">
    <location>
        <begin position="876"/>
        <end position="906"/>
    </location>
</feature>
<evidence type="ECO:0000313" key="5">
    <source>
        <dbReference type="Proteomes" id="UP000321570"/>
    </source>
</evidence>
<evidence type="ECO:0000313" key="4">
    <source>
        <dbReference type="EMBL" id="VUZ43864.1"/>
    </source>
</evidence>
<dbReference type="AlphaFoldDB" id="A0A564YBF7"/>
<feature type="region of interest" description="Disordered" evidence="2">
    <location>
        <begin position="680"/>
        <end position="702"/>
    </location>
</feature>
<feature type="region of interest" description="Disordered" evidence="2">
    <location>
        <begin position="608"/>
        <end position="636"/>
    </location>
</feature>
<sequence>MYGKDNNYNELECPARISEEIVKESDRGFYSGLDWDYLKSLLYQSNPSCDQLPATVTGYLETPYLDTEFPVAHGHYLQVDDLIPVKVSNALHVASSKDLLRPSTRILCRAGRSIVAEQYRRMNLGKIKLKGVKPKKLTEEALQRERELLQRTLPGAGVAVARLRWDRKNLGDLYKLTCVKEGCCYHSYSYEYLIKHLKMGHYVLEELLPESEDDPNDLNSPCLCYPINPLKMTDHGRNIYICQQCDLSFGSQKSIVNHYFEMHNENITESNDLNVFDTCNFCGELVEKESHKLQVCRLHLDSKLPKFMWNEIGRYLEYDPARGVCAHVLTSLMLFPNVKSPLLMVKDVFDAIQEKFGSNLEDVSRRFISAISAFRGSYHFCGQEAYKGAVDGTLDVVELEKMQALKRPHIVIDTEDDEEASESRKKSRSAESYDLKKQILLANKSSTGESFERKKKFIVIQNRSEDDTWNSSPHKSPSIVRIIHPPKTAEAGNPCLKPLDVRSNVVVVTEPKTITSAPSLSLVVPAKENAPSKLPAVLPRVLSVSHPSSGAQRPIVVRVSNPSDVTKVTSALDSAPRMSTLAVDGLSNDLISKSRLVSKIMGMNQVQSFSPPAGSGLRTNQTASKNSGVVEEKTASKREWESVLARNVAEEVAKRIAQKSPTVVPKLLRQGVQDYTSFFQSKSSSDNMTKGPSNSLGHSTKTTADIRRRQRKRIDFSLSNSEGDPSVSYPFESPESANLIKTWLKRSGTDVSKLKPSELPKEIAALFGLKESNAARSFQKNSQVHNCKYCGMSFEKLEILWAHCVRHHLKEDFKAKSPLTAPSTSGKRYSVGPSTLSVPKGSVKYPLKLTSRFSVSPTSLVGIQTAKSGSSSKDMGCQKETPKEQDKPNPSRSVSRRESKSVENKSNEISLMCPLCKFSSTSREAIMQHVLDSH</sequence>
<dbReference type="Proteomes" id="UP000321570">
    <property type="component" value="Unassembled WGS sequence"/>
</dbReference>
<reference evidence="4 5" key="1">
    <citation type="submission" date="2019-07" db="EMBL/GenBank/DDBJ databases">
        <authorList>
            <person name="Jastrzebski P J."/>
            <person name="Paukszto L."/>
            <person name="Jastrzebski P J."/>
        </authorList>
    </citation>
    <scope>NUCLEOTIDE SEQUENCE [LARGE SCALE GENOMIC DNA]</scope>
    <source>
        <strain evidence="4 5">WMS-il1</strain>
    </source>
</reference>
<organism evidence="4 5">
    <name type="scientific">Hymenolepis diminuta</name>
    <name type="common">Rat tapeworm</name>
    <dbReference type="NCBI Taxonomy" id="6216"/>
    <lineage>
        <taxon>Eukaryota</taxon>
        <taxon>Metazoa</taxon>
        <taxon>Spiralia</taxon>
        <taxon>Lophotrochozoa</taxon>
        <taxon>Platyhelminthes</taxon>
        <taxon>Cestoda</taxon>
        <taxon>Eucestoda</taxon>
        <taxon>Cyclophyllidea</taxon>
        <taxon>Hymenolepididae</taxon>
        <taxon>Hymenolepis</taxon>
    </lineage>
</organism>
<dbReference type="PROSITE" id="PS50157">
    <property type="entry name" value="ZINC_FINGER_C2H2_2"/>
    <property type="match status" value="1"/>
</dbReference>
<feature type="domain" description="C2H2-type" evidence="3">
    <location>
        <begin position="240"/>
        <end position="268"/>
    </location>
</feature>
<keyword evidence="1" id="KW-0479">Metal-binding</keyword>
<keyword evidence="1" id="KW-0863">Zinc-finger</keyword>
<proteinExistence type="predicted"/>
<dbReference type="GO" id="GO:0008270">
    <property type="term" value="F:zinc ion binding"/>
    <property type="evidence" value="ECO:0007669"/>
    <property type="project" value="UniProtKB-KW"/>
</dbReference>
<keyword evidence="1" id="KW-0862">Zinc</keyword>
<dbReference type="InterPro" id="IPR013087">
    <property type="entry name" value="Znf_C2H2_type"/>
</dbReference>
<dbReference type="PROSITE" id="PS00028">
    <property type="entry name" value="ZINC_FINGER_C2H2_1"/>
    <property type="match status" value="2"/>
</dbReference>
<keyword evidence="5" id="KW-1185">Reference proteome</keyword>
<feature type="compositionally biased region" description="Polar residues" evidence="2">
    <location>
        <begin position="617"/>
        <end position="627"/>
    </location>
</feature>
<dbReference type="EMBL" id="CABIJS010000122">
    <property type="protein sequence ID" value="VUZ43864.1"/>
    <property type="molecule type" value="Genomic_DNA"/>
</dbReference>
<accession>A0A564YBF7</accession>
<feature type="region of interest" description="Disordered" evidence="2">
    <location>
        <begin position="864"/>
        <end position="906"/>
    </location>
</feature>
<dbReference type="SMART" id="SM00355">
    <property type="entry name" value="ZnF_C2H2"/>
    <property type="match status" value="4"/>
</dbReference>
<gene>
    <name evidence="4" type="ORF">WMSIL1_LOCUS4347</name>
</gene>
<evidence type="ECO:0000256" key="1">
    <source>
        <dbReference type="PROSITE-ProRule" id="PRU00042"/>
    </source>
</evidence>
<feature type="compositionally biased region" description="Polar residues" evidence="2">
    <location>
        <begin position="864"/>
        <end position="873"/>
    </location>
</feature>
<protein>
    <recommendedName>
        <fullName evidence="3">C2H2-type domain-containing protein</fullName>
    </recommendedName>
</protein>
<evidence type="ECO:0000259" key="3">
    <source>
        <dbReference type="PROSITE" id="PS50157"/>
    </source>
</evidence>
<evidence type="ECO:0000256" key="2">
    <source>
        <dbReference type="SAM" id="MobiDB-lite"/>
    </source>
</evidence>